<feature type="compositionally biased region" description="Polar residues" evidence="19">
    <location>
        <begin position="1278"/>
        <end position="1291"/>
    </location>
</feature>
<dbReference type="InterPro" id="IPR027417">
    <property type="entry name" value="P-loop_NTPase"/>
</dbReference>
<dbReference type="InterPro" id="IPR044441">
    <property type="entry name" value="DICER_DSRM"/>
</dbReference>
<dbReference type="PANTHER" id="PTHR14950">
    <property type="entry name" value="DICER-RELATED"/>
    <property type="match status" value="1"/>
</dbReference>
<organism evidence="26 27">
    <name type="scientific">Clavelina lepadiformis</name>
    <name type="common">Light-bulb sea squirt</name>
    <name type="synonym">Ascidia lepadiformis</name>
    <dbReference type="NCBI Taxonomy" id="159417"/>
    <lineage>
        <taxon>Eukaryota</taxon>
        <taxon>Metazoa</taxon>
        <taxon>Chordata</taxon>
        <taxon>Tunicata</taxon>
        <taxon>Ascidiacea</taxon>
        <taxon>Aplousobranchia</taxon>
        <taxon>Clavelinidae</taxon>
        <taxon>Clavelina</taxon>
    </lineage>
</organism>
<evidence type="ECO:0000256" key="6">
    <source>
        <dbReference type="ARBA" id="ARBA00022723"/>
    </source>
</evidence>
<keyword evidence="6" id="KW-0479">Metal-binding</keyword>
<dbReference type="InterPro" id="IPR003100">
    <property type="entry name" value="PAZ_dom"/>
</dbReference>
<dbReference type="PROSITE" id="PS50142">
    <property type="entry name" value="RNASE_3_2"/>
    <property type="match status" value="2"/>
</dbReference>
<feature type="compositionally biased region" description="Basic and acidic residues" evidence="19">
    <location>
        <begin position="352"/>
        <end position="362"/>
    </location>
</feature>
<evidence type="ECO:0000256" key="1">
    <source>
        <dbReference type="ARBA" id="ARBA00000109"/>
    </source>
</evidence>
<dbReference type="Gene3D" id="2.170.260.10">
    <property type="entry name" value="paz domain"/>
    <property type="match status" value="1"/>
</dbReference>
<feature type="region of interest" description="Disordered" evidence="19">
    <location>
        <begin position="1590"/>
        <end position="1630"/>
    </location>
</feature>
<proteinExistence type="inferred from homology"/>
<feature type="domain" description="RNase III" evidence="21">
    <location>
        <begin position="1454"/>
        <end position="1543"/>
    </location>
</feature>
<feature type="region of interest" description="Disordered" evidence="19">
    <location>
        <begin position="297"/>
        <end position="321"/>
    </location>
</feature>
<protein>
    <recommendedName>
        <fullName evidence="4">ribonuclease III</fullName>
        <ecNumber evidence="4">3.1.26.3</ecNumber>
    </recommendedName>
</protein>
<dbReference type="Proteomes" id="UP001642483">
    <property type="component" value="Unassembled WGS sequence"/>
</dbReference>
<keyword evidence="10" id="KW-0378">Hydrolase</keyword>
<feature type="domain" description="Helicase ATP-binding" evidence="23">
    <location>
        <begin position="35"/>
        <end position="210"/>
    </location>
</feature>
<evidence type="ECO:0000256" key="17">
    <source>
        <dbReference type="ARBA" id="ARBA00035116"/>
    </source>
</evidence>
<dbReference type="InterPro" id="IPR036085">
    <property type="entry name" value="PAZ_dom_sf"/>
</dbReference>
<feature type="compositionally biased region" description="Low complexity" evidence="19">
    <location>
        <begin position="1600"/>
        <end position="1626"/>
    </location>
</feature>
<dbReference type="Pfam" id="PF20931">
    <property type="entry name" value="Dicer_platform"/>
    <property type="match status" value="1"/>
</dbReference>
<evidence type="ECO:0000256" key="2">
    <source>
        <dbReference type="ARBA" id="ARBA00001936"/>
    </source>
</evidence>
<dbReference type="PANTHER" id="PTHR14950:SF37">
    <property type="entry name" value="ENDORIBONUCLEASE DICER"/>
    <property type="match status" value="1"/>
</dbReference>
<dbReference type="Pfam" id="PF20930">
    <property type="entry name" value="Dicer_PBD"/>
    <property type="match status" value="1"/>
</dbReference>
<dbReference type="Pfam" id="PF02170">
    <property type="entry name" value="PAZ"/>
    <property type="match status" value="1"/>
</dbReference>
<keyword evidence="7" id="KW-0677">Repeat</keyword>
<dbReference type="SUPFAM" id="SSF52540">
    <property type="entry name" value="P-loop containing nucleoside triphosphate hydrolases"/>
    <property type="match status" value="1"/>
</dbReference>
<evidence type="ECO:0000256" key="4">
    <source>
        <dbReference type="ARBA" id="ARBA00012177"/>
    </source>
</evidence>
<dbReference type="SMART" id="SM00535">
    <property type="entry name" value="RIBOc"/>
    <property type="match status" value="2"/>
</dbReference>
<evidence type="ECO:0000256" key="14">
    <source>
        <dbReference type="ARBA" id="ARBA00022884"/>
    </source>
</evidence>
<feature type="domain" description="DRBM" evidence="20">
    <location>
        <begin position="2022"/>
        <end position="2087"/>
    </location>
</feature>
<dbReference type="SUPFAM" id="SSF101690">
    <property type="entry name" value="PAZ domain"/>
    <property type="match status" value="1"/>
</dbReference>
<feature type="domain" description="Helicase C-terminal" evidence="24">
    <location>
        <begin position="555"/>
        <end position="726"/>
    </location>
</feature>
<evidence type="ECO:0000256" key="3">
    <source>
        <dbReference type="ARBA" id="ARBA00001946"/>
    </source>
</evidence>
<dbReference type="SUPFAM" id="SSF54768">
    <property type="entry name" value="dsRNA-binding domain-like"/>
    <property type="match status" value="1"/>
</dbReference>
<dbReference type="InterPro" id="IPR005034">
    <property type="entry name" value="Dicer_dimerisation"/>
</dbReference>
<keyword evidence="9" id="KW-0255">Endonuclease</keyword>
<feature type="region of interest" description="Disordered" evidence="19">
    <location>
        <begin position="531"/>
        <end position="552"/>
    </location>
</feature>
<dbReference type="PROSITE" id="PS50137">
    <property type="entry name" value="DS_RBD"/>
    <property type="match status" value="1"/>
</dbReference>
<reference evidence="26 27" key="1">
    <citation type="submission" date="2024-02" db="EMBL/GenBank/DDBJ databases">
        <authorList>
            <person name="Daric V."/>
            <person name="Darras S."/>
        </authorList>
    </citation>
    <scope>NUCLEOTIDE SEQUENCE [LARGE SCALE GENOMIC DNA]</scope>
</reference>
<dbReference type="InterPro" id="IPR014001">
    <property type="entry name" value="Helicase_ATP-bd"/>
</dbReference>
<dbReference type="InterPro" id="IPR000999">
    <property type="entry name" value="RNase_III_dom"/>
</dbReference>
<dbReference type="CDD" id="cd15903">
    <property type="entry name" value="Dicer_PBD"/>
    <property type="match status" value="1"/>
</dbReference>
<comment type="catalytic activity">
    <reaction evidence="1">
        <text>Endonucleolytic cleavage to 5'-phosphomonoester.</text>
        <dbReference type="EC" id="3.1.26.3"/>
    </reaction>
</comment>
<evidence type="ECO:0000259" key="24">
    <source>
        <dbReference type="PROSITE" id="PS51194"/>
    </source>
</evidence>
<dbReference type="CDD" id="cd00593">
    <property type="entry name" value="RIBOc"/>
    <property type="match status" value="2"/>
</dbReference>
<evidence type="ECO:0000256" key="18">
    <source>
        <dbReference type="PROSITE-ProRule" id="PRU00657"/>
    </source>
</evidence>
<feature type="domain" description="PAZ" evidence="22">
    <location>
        <begin position="1037"/>
        <end position="1181"/>
    </location>
</feature>
<feature type="region of interest" description="Disordered" evidence="19">
    <location>
        <begin position="1328"/>
        <end position="1358"/>
    </location>
</feature>
<dbReference type="EC" id="3.1.26.3" evidence="4"/>
<dbReference type="PROSITE" id="PS51327">
    <property type="entry name" value="DICER_DSRBF"/>
    <property type="match status" value="1"/>
</dbReference>
<evidence type="ECO:0000256" key="19">
    <source>
        <dbReference type="SAM" id="MobiDB-lite"/>
    </source>
</evidence>
<evidence type="ECO:0000313" key="26">
    <source>
        <dbReference type="EMBL" id="CAK8683082.1"/>
    </source>
</evidence>
<dbReference type="InterPro" id="IPR001650">
    <property type="entry name" value="Helicase_C-like"/>
</dbReference>
<dbReference type="SMART" id="SM00949">
    <property type="entry name" value="PAZ"/>
    <property type="match status" value="1"/>
</dbReference>
<dbReference type="CDD" id="cd10843">
    <property type="entry name" value="DSRM_DICER"/>
    <property type="match status" value="1"/>
</dbReference>
<evidence type="ECO:0000256" key="5">
    <source>
        <dbReference type="ARBA" id="ARBA00022722"/>
    </source>
</evidence>
<keyword evidence="11" id="KW-0347">Helicase</keyword>
<evidence type="ECO:0000259" key="21">
    <source>
        <dbReference type="PROSITE" id="PS50142"/>
    </source>
</evidence>
<evidence type="ECO:0000256" key="16">
    <source>
        <dbReference type="ARBA" id="ARBA00023211"/>
    </source>
</evidence>
<evidence type="ECO:0000259" key="22">
    <source>
        <dbReference type="PROSITE" id="PS50821"/>
    </source>
</evidence>
<dbReference type="EMBL" id="CAWYQH010000096">
    <property type="protein sequence ID" value="CAK8683082.1"/>
    <property type="molecule type" value="Genomic_DNA"/>
</dbReference>
<keyword evidence="13" id="KW-0460">Magnesium</keyword>
<keyword evidence="16" id="KW-0464">Manganese</keyword>
<evidence type="ECO:0000256" key="8">
    <source>
        <dbReference type="ARBA" id="ARBA00022741"/>
    </source>
</evidence>
<feature type="compositionally biased region" description="Basic and acidic residues" evidence="19">
    <location>
        <begin position="607"/>
        <end position="617"/>
    </location>
</feature>
<dbReference type="InterPro" id="IPR048512">
    <property type="entry name" value="Dicer_platform"/>
</dbReference>
<feature type="compositionally biased region" description="Acidic residues" evidence="19">
    <location>
        <begin position="532"/>
        <end position="542"/>
    </location>
</feature>
<gene>
    <name evidence="26" type="ORF">CVLEPA_LOCUS14194</name>
</gene>
<feature type="region of interest" description="Disordered" evidence="19">
    <location>
        <begin position="598"/>
        <end position="617"/>
    </location>
</feature>
<evidence type="ECO:0000259" key="25">
    <source>
        <dbReference type="PROSITE" id="PS51327"/>
    </source>
</evidence>
<accession>A0ABP0FWI7</accession>
<feature type="region of interest" description="Disordered" evidence="19">
    <location>
        <begin position="1247"/>
        <end position="1291"/>
    </location>
</feature>
<sequence length="2094" mass="236736">MHSSFSPLPSKVVRAPCNSNLYTNIFTPIPYQIELLECAVKRNTIVCLNTEYSKRFISFILIRELVVKCEDDLDQLSLAILLLNSDVVVKEQEELLQHHLNLNVIGCTRESSSFFSQDDWKNVFTKFQVVVMTPEVLLNGLNIDLSFSNLIDLLIFDECNLVCKETHPYRKIMQILDANSLLPNILGLTSSLLYDNITADELNAKIENMESLLHCKAETATDLIALDKHSLSKPIENIILSSDQNKDQEVVSSNLNEDIRKVLNSALAWLSTCQVEEDTLIRTIDWEIDEVLLAAENKSSDAESPIKSSKSPTDHNAVHPKTNNTIEINNYLKLSKAENSTKNDVTTSVNGLKHETPDSVSERHKKLSNYHKKIGDFDRASKYDNDRGMQLCVTPKAVLKEILLILDVLGPWCVYKLVVLVLKQLQKSLTNVEREYKAAIKDQVEDEITSGRILWEKTLFQYVQTKLRMIYTMCHHHIGSNKAFDFQFVTPKVHRLLQVLREYQPISEPEKKQAHKYNDRNEADYVSWWQDSDAEDEEDNETVEDKKTEKKDDGYTSPFTNTLCGIVFVHDRCVAMMLQKLLRDICKEEKNLKHVNSTYLSPSEANPARHDFDTSETDKSKQEEVLRKFRSHESNLLVCSSSLEECASLPKCNLIVSFDVPVSYRSYVESKSRARANTSAYVMLVRENEKKEFMEKLQEYKKIEEVLQGPVWYDDNDVNVEHREEMEDYDDIIAPYSTCLNATANLQNAIKIVNRYCSRLPSDPFTYLSPHCDITEEVCTDYFGNQAMYQCTLQLPINSHVREPILGVSMPTVLLAQRAVAVETCKLLHESGELDDNLMPIGKETVKYAEELDPWKAESTTVPGRPGSTKRRQTYDKEVPTTLSKCLPLPEESLFLYEIEMKIQIPLPNELNVRMRKLYFPEHTPRCFGILTMKPIPQIPGTPVFTRSGEELAKLKLCRSYLSLSAQQIKLIRSFHRYVFSDMLRVDRVPLSFHPENSSSQILIVVLDRIPSSRYHPHTTDVDIDWSFMMKTDAKRRMIEKMKRDPWYHHRVSERTKIFTFNKETYEDGVVVAKYRSCDQPNRFYVAEIKEDLDPLSSFPSNEYQSFKQYYKVKYGLDIRCNEQPLLDVDHTSSRLNLLTPRHLNQKGKALPMSSLEKKRAKYESLHNRQILVPELCEVHPIPASLWRKAVCLPSIIYRVTQLLISEELRRDIAAKSGIVDITPPLGHTWPDLAFGWDAPSSNIIRNEEKSTSSPDPDEAKVDAKEQPTPANEKIDQNIASKTEQTSNSELSQTHSVSLCCDHQTHLQTNTQTPSSTVKTIADEDSVLNKSSNLQPSQGGLDVEDKEKTSNVEKPPYPAHTFDEINRDTSEVQQLAEMSTENVAFETDDGASRVPDSPDSGSSDASFFSDDFETYFTLSDTESAQVSTKKLHKHRPKKKSRVDENKHVLTQNVLENFLQNNPVDLSKVGPGPGIILQALTLSNASDGFNLERLEMLGDSFLKHAVTVYLYCAYPDAHEGKLSYMRSKKVSNYNLYRIGRAFGLASKMTAHIFDPTVNWMPAGFIVGSSSAEVDSDPDDLSDDDVEIGVWTGIPDHKKRSSSSSAKETTSSSSSNPSTSAAGATADAGRIEVNEEELFEEDEIRMIDGMLGGCLQNLGSNLGSGVVGKKGGNGLMGIDLAEMVSSHQSMHFTDKAALRQSTLPSSTSIDDFVIDTWAPVDLAGKPLNNTDPLMLDLHNQHSLADKSVADCVEALLGAFLTSCGHRAAQLFLCHLGLMVLPQVESPGNSEKTVDRFKHLVPPPNKTLQHHKMGAKLNQLLQGMAGFEKKIGYTFKNKSYLLQALTHASYFYNTITDCYQRLEFLGDAVLDFLITRHLFNDSRQHAPGALTDLRSALVNNTIFASLAVRYDYHKYFKSISPDLQKIVEEFVFYQQKQEEAQGMDAQLMRHYGESPMTLEGSEHPYMDIEEEEAETEDVEVPKALGDIFESVAGAIFMDSGMDLNAVWEVYSAMMLPLIEKFSACVPRSPVRELLEMEPETAKFSCAEKRYDGKVRVTVEIIGKGRFKGVGRSYRIAKSAAARRALRVLKGGFSDGNF</sequence>
<evidence type="ECO:0000259" key="23">
    <source>
        <dbReference type="PROSITE" id="PS51192"/>
    </source>
</evidence>
<keyword evidence="15" id="KW-0943">RNA-mediated gene silencing</keyword>
<dbReference type="PROSITE" id="PS00517">
    <property type="entry name" value="RNASE_3_1"/>
    <property type="match status" value="1"/>
</dbReference>
<keyword evidence="12" id="KW-0067">ATP-binding</keyword>
<evidence type="ECO:0000256" key="10">
    <source>
        <dbReference type="ARBA" id="ARBA00022801"/>
    </source>
</evidence>
<dbReference type="PROSITE" id="PS51194">
    <property type="entry name" value="HELICASE_CTER"/>
    <property type="match status" value="1"/>
</dbReference>
<keyword evidence="27" id="KW-1185">Reference proteome</keyword>
<evidence type="ECO:0000256" key="9">
    <source>
        <dbReference type="ARBA" id="ARBA00022759"/>
    </source>
</evidence>
<evidence type="ECO:0000256" key="13">
    <source>
        <dbReference type="ARBA" id="ARBA00022842"/>
    </source>
</evidence>
<dbReference type="InterPro" id="IPR036389">
    <property type="entry name" value="RNase_III_sf"/>
</dbReference>
<comment type="cofactor">
    <cofactor evidence="3">
        <name>Mg(2+)</name>
        <dbReference type="ChEBI" id="CHEBI:18420"/>
    </cofactor>
</comment>
<dbReference type="Pfam" id="PF03368">
    <property type="entry name" value="Dicer_dimer"/>
    <property type="match status" value="1"/>
</dbReference>
<evidence type="ECO:0000256" key="12">
    <source>
        <dbReference type="ARBA" id="ARBA00022840"/>
    </source>
</evidence>
<dbReference type="InterPro" id="IPR048513">
    <property type="entry name" value="Dicer_PBD"/>
</dbReference>
<name>A0ABP0FWI7_CLALP</name>
<feature type="compositionally biased region" description="Basic and acidic residues" evidence="19">
    <location>
        <begin position="543"/>
        <end position="552"/>
    </location>
</feature>
<comment type="caution">
    <text evidence="26">The sequence shown here is derived from an EMBL/GenBank/DDBJ whole genome shotgun (WGS) entry which is preliminary data.</text>
</comment>
<feature type="compositionally biased region" description="Polar residues" evidence="19">
    <location>
        <begin position="1328"/>
        <end position="1338"/>
    </location>
</feature>
<feature type="region of interest" description="Disordered" evidence="19">
    <location>
        <begin position="343"/>
        <end position="364"/>
    </location>
</feature>
<dbReference type="SUPFAM" id="SSF69065">
    <property type="entry name" value="RNase III domain-like"/>
    <property type="match status" value="2"/>
</dbReference>
<dbReference type="Gene3D" id="3.30.160.20">
    <property type="match status" value="1"/>
</dbReference>
<comment type="cofactor">
    <cofactor evidence="2">
        <name>Mn(2+)</name>
        <dbReference type="ChEBI" id="CHEBI:29035"/>
    </cofactor>
</comment>
<comment type="similarity">
    <text evidence="17 18">Belongs to the helicase family. Dicer subfamily.</text>
</comment>
<dbReference type="Gene3D" id="3.40.50.300">
    <property type="entry name" value="P-loop containing nucleotide triphosphate hydrolases"/>
    <property type="match status" value="2"/>
</dbReference>
<evidence type="ECO:0000259" key="20">
    <source>
        <dbReference type="PROSITE" id="PS50137"/>
    </source>
</evidence>
<dbReference type="PROSITE" id="PS51192">
    <property type="entry name" value="HELICASE_ATP_BIND_1"/>
    <property type="match status" value="1"/>
</dbReference>
<dbReference type="Gene3D" id="1.10.1520.10">
    <property type="entry name" value="Ribonuclease III domain"/>
    <property type="match status" value="2"/>
</dbReference>
<dbReference type="Pfam" id="PF00271">
    <property type="entry name" value="Helicase_C"/>
    <property type="match status" value="1"/>
</dbReference>
<evidence type="ECO:0000256" key="11">
    <source>
        <dbReference type="ARBA" id="ARBA00022806"/>
    </source>
</evidence>
<keyword evidence="5" id="KW-0540">Nuclease</keyword>
<keyword evidence="14 18" id="KW-0694">RNA-binding</keyword>
<dbReference type="InterPro" id="IPR014720">
    <property type="entry name" value="dsRBD_dom"/>
</dbReference>
<evidence type="ECO:0000256" key="15">
    <source>
        <dbReference type="ARBA" id="ARBA00023158"/>
    </source>
</evidence>
<evidence type="ECO:0000313" key="27">
    <source>
        <dbReference type="Proteomes" id="UP001642483"/>
    </source>
</evidence>
<dbReference type="InterPro" id="IPR038248">
    <property type="entry name" value="Dicer_dimer_sf"/>
</dbReference>
<dbReference type="SMART" id="SM00358">
    <property type="entry name" value="DSRM"/>
    <property type="match status" value="1"/>
</dbReference>
<evidence type="ECO:0000256" key="7">
    <source>
        <dbReference type="ARBA" id="ARBA00022737"/>
    </source>
</evidence>
<dbReference type="PROSITE" id="PS50821">
    <property type="entry name" value="PAZ"/>
    <property type="match status" value="1"/>
</dbReference>
<dbReference type="Gene3D" id="3.30.160.380">
    <property type="entry name" value="Dicer dimerisation domain"/>
    <property type="match status" value="1"/>
</dbReference>
<dbReference type="Pfam" id="PF00636">
    <property type="entry name" value="Ribonuclease_3"/>
    <property type="match status" value="2"/>
</dbReference>
<dbReference type="Pfam" id="PF20932">
    <property type="entry name" value="Dicer_dsRBD"/>
    <property type="match status" value="1"/>
</dbReference>
<feature type="domain" description="Dicer dsRNA-binding fold" evidence="25">
    <location>
        <begin position="749"/>
        <end position="848"/>
    </location>
</feature>
<feature type="domain" description="RNase III" evidence="21">
    <location>
        <begin position="1821"/>
        <end position="1997"/>
    </location>
</feature>
<keyword evidence="8" id="KW-0547">Nucleotide-binding</keyword>